<dbReference type="SUPFAM" id="SSF52091">
    <property type="entry name" value="SpoIIaa-like"/>
    <property type="match status" value="1"/>
</dbReference>
<accession>A0A4Z0H0A2</accession>
<gene>
    <name evidence="3" type="ORF">E4663_02425</name>
</gene>
<sequence length="280" mass="31923">MLKNEQLHDFLLNRAEQLTEDWYESLDKSGTGVYASTDPRVINNLKSQNFEFHRRLCKLFTLNEGAFYDQFEGWINDVGSDPQHLETPTHLIMREFFRTREQYLTFLNEYVEAQSPIPDLEKVREWRKALVAAIDTITMRVVEEKSNELNEQIEHQQQTINELSSPLIQLSEGRALLPLVGDISSERAQAILENTLRGCTDKSIDHLFIDLSGVYLVDTLVAQQIFELLKGLELIGVTSTLSGIRPEIAQMATQLGVTFGRVSITNTLATAFSLDPIYNK</sequence>
<evidence type="ECO:0000313" key="4">
    <source>
        <dbReference type="Proteomes" id="UP000297982"/>
    </source>
</evidence>
<dbReference type="Pfam" id="PF01740">
    <property type="entry name" value="STAS"/>
    <property type="match status" value="1"/>
</dbReference>
<dbReference type="EMBL" id="SRJC01000001">
    <property type="protein sequence ID" value="TGB03882.1"/>
    <property type="molecule type" value="Genomic_DNA"/>
</dbReference>
<proteinExistence type="predicted"/>
<dbReference type="InterPro" id="IPR002645">
    <property type="entry name" value="STAS_dom"/>
</dbReference>
<feature type="domain" description="STAS" evidence="2">
    <location>
        <begin position="164"/>
        <end position="275"/>
    </location>
</feature>
<comment type="caution">
    <text evidence="3">The sequence shown here is derived from an EMBL/GenBank/DDBJ whole genome shotgun (WGS) entry which is preliminary data.</text>
</comment>
<evidence type="ECO:0000256" key="1">
    <source>
        <dbReference type="ARBA" id="ARBA00022553"/>
    </source>
</evidence>
<organism evidence="3 4">
    <name type="scientific">Halobacillus salinus</name>
    <dbReference type="NCBI Taxonomy" id="192814"/>
    <lineage>
        <taxon>Bacteria</taxon>
        <taxon>Bacillati</taxon>
        <taxon>Bacillota</taxon>
        <taxon>Bacilli</taxon>
        <taxon>Bacillales</taxon>
        <taxon>Bacillaceae</taxon>
        <taxon>Halobacillus</taxon>
    </lineage>
</organism>
<dbReference type="STRING" id="192814.GCA_900166575_00797"/>
<dbReference type="PANTHER" id="PTHR33745:SF3">
    <property type="entry name" value="RSBT CO-ANTAGONIST PROTEIN RSBRC"/>
    <property type="match status" value="1"/>
</dbReference>
<dbReference type="InterPro" id="IPR036513">
    <property type="entry name" value="STAS_dom_sf"/>
</dbReference>
<name>A0A4Z0H0A2_9BACI</name>
<keyword evidence="1" id="KW-0597">Phosphoprotein</keyword>
<dbReference type="PROSITE" id="PS50801">
    <property type="entry name" value="STAS"/>
    <property type="match status" value="1"/>
</dbReference>
<keyword evidence="4" id="KW-1185">Reference proteome</keyword>
<protein>
    <submittedName>
        <fullName evidence="3">STAS domain-containing protein</fullName>
    </submittedName>
</protein>
<evidence type="ECO:0000313" key="3">
    <source>
        <dbReference type="EMBL" id="TGB03882.1"/>
    </source>
</evidence>
<evidence type="ECO:0000259" key="2">
    <source>
        <dbReference type="PROSITE" id="PS50801"/>
    </source>
</evidence>
<dbReference type="RefSeq" id="WP_135326571.1">
    <property type="nucleotide sequence ID" value="NZ_SRJC01000001.1"/>
</dbReference>
<dbReference type="Proteomes" id="UP000297982">
    <property type="component" value="Unassembled WGS sequence"/>
</dbReference>
<dbReference type="InterPro" id="IPR051932">
    <property type="entry name" value="Bact_StressResp_Reg"/>
</dbReference>
<dbReference type="Gene3D" id="3.30.750.24">
    <property type="entry name" value="STAS domain"/>
    <property type="match status" value="1"/>
</dbReference>
<dbReference type="PANTHER" id="PTHR33745">
    <property type="entry name" value="RSBT ANTAGONIST PROTEIN RSBS-RELATED"/>
    <property type="match status" value="1"/>
</dbReference>
<dbReference type="AlphaFoldDB" id="A0A4Z0H0A2"/>
<reference evidence="3 4" key="1">
    <citation type="journal article" date="2003" name="Int. J. Syst. Evol. Microbiol.">
        <title>Halobacillus salinus sp. nov., isolated from a salt lake on the coast of the East Sea in Korea.</title>
        <authorList>
            <person name="Yoon J.H."/>
            <person name="Kang K.H."/>
            <person name="Park Y.H."/>
        </authorList>
    </citation>
    <scope>NUCLEOTIDE SEQUENCE [LARGE SCALE GENOMIC DNA]</scope>
    <source>
        <strain evidence="3 4">HSL-3</strain>
    </source>
</reference>
<dbReference type="CDD" id="cd07041">
    <property type="entry name" value="STAS_RsbR_RsbS_like"/>
    <property type="match status" value="1"/>
</dbReference>